<organism evidence="2 3">
    <name type="scientific">Azospirillum rugosum</name>
    <dbReference type="NCBI Taxonomy" id="416170"/>
    <lineage>
        <taxon>Bacteria</taxon>
        <taxon>Pseudomonadati</taxon>
        <taxon>Pseudomonadota</taxon>
        <taxon>Alphaproteobacteria</taxon>
        <taxon>Rhodospirillales</taxon>
        <taxon>Azospirillaceae</taxon>
        <taxon>Azospirillum</taxon>
    </lineage>
</organism>
<keyword evidence="1" id="KW-0812">Transmembrane</keyword>
<accession>A0ABS4SKF3</accession>
<gene>
    <name evidence="2" type="ORF">J2851_002202</name>
</gene>
<keyword evidence="3" id="KW-1185">Reference proteome</keyword>
<sequence>MSEEGNGPQSGNAVLSALKSLKFNLGIAVLAVLPSFLAASDASLKSLVSGWLDSCLIVVDVNVDQRNGREVYRVDLTANGKVPARINLGFEARDAILRDVSWERDLKQHNLLFHALSGSSCASNSDLCSADQIAALNRVRDNPPRGASQDEIGLASISVNIDNFNELFSYRFIGSPIGTMKKLNTEEFGSYVMYPDDVVKAGGLCRVHRADFFNTLVGSNNATKFIFLMFFVAGGSVLVGVFKRWGNA</sequence>
<dbReference type="EMBL" id="JAGINP010000006">
    <property type="protein sequence ID" value="MBP2292432.1"/>
    <property type="molecule type" value="Genomic_DNA"/>
</dbReference>
<keyword evidence="1" id="KW-0472">Membrane</keyword>
<evidence type="ECO:0008006" key="4">
    <source>
        <dbReference type="Google" id="ProtNLM"/>
    </source>
</evidence>
<proteinExistence type="predicted"/>
<name>A0ABS4SKF3_9PROT</name>
<keyword evidence="1" id="KW-1133">Transmembrane helix</keyword>
<dbReference type="Proteomes" id="UP000781958">
    <property type="component" value="Unassembled WGS sequence"/>
</dbReference>
<dbReference type="RefSeq" id="WP_209766294.1">
    <property type="nucleotide sequence ID" value="NZ_JAGINP010000006.1"/>
</dbReference>
<evidence type="ECO:0000256" key="1">
    <source>
        <dbReference type="SAM" id="Phobius"/>
    </source>
</evidence>
<protein>
    <recommendedName>
        <fullName evidence="4">Transmembrane protein (Alph_Pro_TM)</fullName>
    </recommendedName>
</protein>
<reference evidence="2 3" key="1">
    <citation type="submission" date="2021-03" db="EMBL/GenBank/DDBJ databases">
        <title>Genomic Encyclopedia of Type Strains, Phase III (KMG-III): the genomes of soil and plant-associated and newly described type strains.</title>
        <authorList>
            <person name="Whitman W."/>
        </authorList>
    </citation>
    <scope>NUCLEOTIDE SEQUENCE [LARGE SCALE GENOMIC DNA]</scope>
    <source>
        <strain evidence="2 3">IMMIB AFH-6</strain>
    </source>
</reference>
<evidence type="ECO:0000313" key="2">
    <source>
        <dbReference type="EMBL" id="MBP2292432.1"/>
    </source>
</evidence>
<comment type="caution">
    <text evidence="2">The sequence shown here is derived from an EMBL/GenBank/DDBJ whole genome shotgun (WGS) entry which is preliminary data.</text>
</comment>
<evidence type="ECO:0000313" key="3">
    <source>
        <dbReference type="Proteomes" id="UP000781958"/>
    </source>
</evidence>
<feature type="transmembrane region" description="Helical" evidence="1">
    <location>
        <begin position="225"/>
        <end position="242"/>
    </location>
</feature>